<feature type="compositionally biased region" description="Polar residues" evidence="1">
    <location>
        <begin position="224"/>
        <end position="234"/>
    </location>
</feature>
<feature type="compositionally biased region" description="Polar residues" evidence="1">
    <location>
        <begin position="12"/>
        <end position="28"/>
    </location>
</feature>
<feature type="region of interest" description="Disordered" evidence="1">
    <location>
        <begin position="1"/>
        <end position="28"/>
    </location>
</feature>
<keyword evidence="3" id="KW-1185">Reference proteome</keyword>
<gene>
    <name evidence="2" type="ORF">BBK36DRAFT_1119660</name>
</gene>
<accession>A0A2T4BAA8</accession>
<feature type="non-terminal residue" evidence="2">
    <location>
        <position position="1"/>
    </location>
</feature>
<evidence type="ECO:0000313" key="3">
    <source>
        <dbReference type="Proteomes" id="UP000241546"/>
    </source>
</evidence>
<name>A0A2T4BAA8_9HYPO</name>
<dbReference type="RefSeq" id="XP_024749577.1">
    <property type="nucleotide sequence ID" value="XM_024890612.1"/>
</dbReference>
<evidence type="ECO:0000256" key="1">
    <source>
        <dbReference type="SAM" id="MobiDB-lite"/>
    </source>
</evidence>
<evidence type="ECO:0000313" key="2">
    <source>
        <dbReference type="EMBL" id="PTB66257.1"/>
    </source>
</evidence>
<proteinExistence type="predicted"/>
<feature type="compositionally biased region" description="Low complexity" evidence="1">
    <location>
        <begin position="246"/>
        <end position="267"/>
    </location>
</feature>
<dbReference type="OrthoDB" id="3439209at2759"/>
<reference evidence="3" key="1">
    <citation type="submission" date="2016-07" db="EMBL/GenBank/DDBJ databases">
        <title>Multiple horizontal gene transfer events from other fungi enriched the ability of initially mycotrophic Trichoderma (Ascomycota) to feed on dead plant biomass.</title>
        <authorList>
            <consortium name="DOE Joint Genome Institute"/>
            <person name="Atanasova L."/>
            <person name="Chenthamara K."/>
            <person name="Zhang J."/>
            <person name="Grujic M."/>
            <person name="Henrissat B."/>
            <person name="Kuo A."/>
            <person name="Aerts A."/>
            <person name="Salamov A."/>
            <person name="Lipzen A."/>
            <person name="Labutti K."/>
            <person name="Barry K."/>
            <person name="Miao Y."/>
            <person name="Rahimi M.J."/>
            <person name="Shen Q."/>
            <person name="Grigoriev I.V."/>
            <person name="Kubicek C.P."/>
            <person name="Druzhinina I.S."/>
        </authorList>
    </citation>
    <scope>NUCLEOTIDE SEQUENCE [LARGE SCALE GENOMIC DNA]</scope>
    <source>
        <strain evidence="3">TUCIM 6016</strain>
    </source>
</reference>
<feature type="region of interest" description="Disordered" evidence="1">
    <location>
        <begin position="413"/>
        <end position="478"/>
    </location>
</feature>
<feature type="compositionally biased region" description="Acidic residues" evidence="1">
    <location>
        <begin position="416"/>
        <end position="442"/>
    </location>
</feature>
<evidence type="ECO:0008006" key="4">
    <source>
        <dbReference type="Google" id="ProtNLM"/>
    </source>
</evidence>
<dbReference type="GeneID" id="36598730"/>
<dbReference type="EMBL" id="KZ680213">
    <property type="protein sequence ID" value="PTB66257.1"/>
    <property type="molecule type" value="Genomic_DNA"/>
</dbReference>
<feature type="region of interest" description="Disordered" evidence="1">
    <location>
        <begin position="224"/>
        <end position="301"/>
    </location>
</feature>
<dbReference type="AlphaFoldDB" id="A0A2T4BAA8"/>
<dbReference type="Proteomes" id="UP000241546">
    <property type="component" value="Unassembled WGS sequence"/>
</dbReference>
<feature type="compositionally biased region" description="Acidic residues" evidence="1">
    <location>
        <begin position="463"/>
        <end position="478"/>
    </location>
</feature>
<sequence length="478" mass="54146">DADAQEYGNDGFPSSQAGENPSGTGVQDTVQRHALIYDHEFDPNCLDCQRRTFELLGFPSYAQQGAAPSHFANPGQQFAEYPSMTMAEDTMFQSLSDFEPYLLHPQDEEQLQFEQQHQHQQLDFSSAVIPPEFAAPFDAQYHQQDEAVEPPRFHYDPPSAESSELSGFNFNTLPYRPAQQSIAGDTWMPRHDSMPFTSATPETIKYELDAAAGIPIILTQPTDSMTTAPQTQVPSMLEPSAARSLAPPSRTSSHASPRAPPRRLLPAVSSRRPVHRQPEVRARRSPVIQMSPQAAAERAAKDRFLIQSRREGISYKDIKRLGNFTEAESTLRGRHRTLTKAKKDRQRDPKWTDLDDHLLKEAVRLLAHGQHPDRAKLSWMAVSVYIKEHGGYEFGYSTCHKRWVRLESTGQLGDTSYDDSWEDDEDDDEDDEEEESEEENDHTDEGYGESQVDELEQDHGSDEVDEDDDEDDDDVFEE</sequence>
<protein>
    <recommendedName>
        <fullName evidence="4">Myb-like domain-containing protein</fullName>
    </recommendedName>
</protein>
<organism evidence="2 3">
    <name type="scientific">Trichoderma citrinoviride</name>
    <dbReference type="NCBI Taxonomy" id="58853"/>
    <lineage>
        <taxon>Eukaryota</taxon>
        <taxon>Fungi</taxon>
        <taxon>Dikarya</taxon>
        <taxon>Ascomycota</taxon>
        <taxon>Pezizomycotina</taxon>
        <taxon>Sordariomycetes</taxon>
        <taxon>Hypocreomycetidae</taxon>
        <taxon>Hypocreales</taxon>
        <taxon>Hypocreaceae</taxon>
        <taxon>Trichoderma</taxon>
    </lineage>
</organism>